<evidence type="ECO:0000313" key="3">
    <source>
        <dbReference type="EMBL" id="OGD33885.1"/>
    </source>
</evidence>
<reference evidence="3 4" key="1">
    <citation type="journal article" date="2016" name="Nat. Commun.">
        <title>Thousands of microbial genomes shed light on interconnected biogeochemical processes in an aquifer system.</title>
        <authorList>
            <person name="Anantharaman K."/>
            <person name="Brown C.T."/>
            <person name="Hug L.A."/>
            <person name="Sharon I."/>
            <person name="Castelle C.J."/>
            <person name="Probst A.J."/>
            <person name="Thomas B.C."/>
            <person name="Singh A."/>
            <person name="Wilkins M.J."/>
            <person name="Karaoz U."/>
            <person name="Brodie E.L."/>
            <person name="Williams K.H."/>
            <person name="Hubbard S.S."/>
            <person name="Banfield J.F."/>
        </authorList>
    </citation>
    <scope>NUCLEOTIDE SEQUENCE [LARGE SCALE GENOMIC DNA]</scope>
</reference>
<feature type="coiled-coil region" evidence="1">
    <location>
        <begin position="177"/>
        <end position="204"/>
    </location>
</feature>
<comment type="caution">
    <text evidence="3">The sequence shown here is derived from an EMBL/GenBank/DDBJ whole genome shotgun (WGS) entry which is preliminary data.</text>
</comment>
<evidence type="ECO:0000313" key="4">
    <source>
        <dbReference type="Proteomes" id="UP000176650"/>
    </source>
</evidence>
<dbReference type="InterPro" id="IPR023346">
    <property type="entry name" value="Lysozyme-like_dom_sf"/>
</dbReference>
<dbReference type="AlphaFoldDB" id="A0A1F5BTH0"/>
<dbReference type="Proteomes" id="UP000176650">
    <property type="component" value="Unassembled WGS sequence"/>
</dbReference>
<dbReference type="SUPFAM" id="SSF53955">
    <property type="entry name" value="Lysozyme-like"/>
    <property type="match status" value="1"/>
</dbReference>
<dbReference type="EMBL" id="MEYS01000002">
    <property type="protein sequence ID" value="OGD33885.1"/>
    <property type="molecule type" value="Genomic_DNA"/>
</dbReference>
<accession>A0A1F5BTH0</accession>
<keyword evidence="1" id="KW-0175">Coiled coil</keyword>
<sequence>MGESLKIAFWYFEKALLSFVLTGLFLFAASGAVTCAQNDAGAPQDTKEALRAELKEVERQIAESNTNIDEVRKQQKSLKQEIALLDQQVKKQKLQLRETDLILKEVEENIKDTGNEISGLEGTLEERKRLLDASLKKLNEYDRTSWASIFLMSDSLSGFLNQIRYLHAIQADIADFIANIDTIRMNLESQKSDLEDKKTDILRLRGLQSLQKTSLEQKQKQKSALLSQTKGQEKLYEATIKKSKKDIISIKQQLFVLESVGVSLSFEEAMERAKFAAEKTGIRPAFLLAVFQVESRLGTYVGGGSWRVDMKPKERSIFLQLTSKLGLDPDTMPVSKRPSYGWGGAMGAAQFIPSTWMIYENQIAGLTGHNPPSPWNIEDAFIASALKLTSNGAGSQAQKDEHKAAAMYLGGGNWKKRVSQNYANTVLDWAEYYQEQMDAINGVSVSRSAIGNN</sequence>
<dbReference type="InterPro" id="IPR056598">
    <property type="entry name" value="FKBP-15_dom"/>
</dbReference>
<feature type="domain" description="FK506-binding protein 15-like" evidence="2">
    <location>
        <begin position="27"/>
        <end position="140"/>
    </location>
</feature>
<evidence type="ECO:0000256" key="1">
    <source>
        <dbReference type="SAM" id="Coils"/>
    </source>
</evidence>
<feature type="coiled-coil region" evidence="1">
    <location>
        <begin position="47"/>
        <end position="123"/>
    </location>
</feature>
<dbReference type="Pfam" id="PF23649">
    <property type="entry name" value="FKBP15"/>
    <property type="match status" value="1"/>
</dbReference>
<name>A0A1F5BTH0_9BACT</name>
<dbReference type="STRING" id="1797298.A2988_00100"/>
<evidence type="ECO:0000259" key="2">
    <source>
        <dbReference type="Pfam" id="PF23649"/>
    </source>
</evidence>
<dbReference type="Gene3D" id="1.10.530.10">
    <property type="match status" value="1"/>
</dbReference>
<protein>
    <recommendedName>
        <fullName evidence="2">FK506-binding protein 15-like domain-containing protein</fullName>
    </recommendedName>
</protein>
<gene>
    <name evidence="3" type="ORF">A2988_00100</name>
</gene>
<dbReference type="Gene3D" id="6.10.250.3150">
    <property type="match status" value="1"/>
</dbReference>
<proteinExistence type="predicted"/>
<organism evidence="3 4">
    <name type="scientific">Candidatus Azambacteria bacterium RIFCSPLOWO2_01_FULL_46_25</name>
    <dbReference type="NCBI Taxonomy" id="1797298"/>
    <lineage>
        <taxon>Bacteria</taxon>
        <taxon>Candidatus Azamiibacteriota</taxon>
    </lineage>
</organism>